<reference evidence="1 2" key="1">
    <citation type="journal article" date="2021" name="BMC Genomics">
        <title>Datura genome reveals duplications of psychoactive alkaloid biosynthetic genes and high mutation rate following tissue culture.</title>
        <authorList>
            <person name="Rajewski A."/>
            <person name="Carter-House D."/>
            <person name="Stajich J."/>
            <person name="Litt A."/>
        </authorList>
    </citation>
    <scope>NUCLEOTIDE SEQUENCE [LARGE SCALE GENOMIC DNA]</scope>
    <source>
        <strain evidence="1">AR-01</strain>
    </source>
</reference>
<gene>
    <name evidence="1" type="ORF">HAX54_023358</name>
</gene>
<proteinExistence type="predicted"/>
<dbReference type="EMBL" id="JACEIK010002837">
    <property type="protein sequence ID" value="MCD9639075.1"/>
    <property type="molecule type" value="Genomic_DNA"/>
</dbReference>
<name>A0ABS8UZ11_DATST</name>
<organism evidence="1 2">
    <name type="scientific">Datura stramonium</name>
    <name type="common">Jimsonweed</name>
    <name type="synonym">Common thornapple</name>
    <dbReference type="NCBI Taxonomy" id="4076"/>
    <lineage>
        <taxon>Eukaryota</taxon>
        <taxon>Viridiplantae</taxon>
        <taxon>Streptophyta</taxon>
        <taxon>Embryophyta</taxon>
        <taxon>Tracheophyta</taxon>
        <taxon>Spermatophyta</taxon>
        <taxon>Magnoliopsida</taxon>
        <taxon>eudicotyledons</taxon>
        <taxon>Gunneridae</taxon>
        <taxon>Pentapetalae</taxon>
        <taxon>asterids</taxon>
        <taxon>lamiids</taxon>
        <taxon>Solanales</taxon>
        <taxon>Solanaceae</taxon>
        <taxon>Solanoideae</taxon>
        <taxon>Datureae</taxon>
        <taxon>Datura</taxon>
    </lineage>
</organism>
<dbReference type="Proteomes" id="UP000823775">
    <property type="component" value="Unassembled WGS sequence"/>
</dbReference>
<protein>
    <submittedName>
        <fullName evidence="1">Uncharacterized protein</fullName>
    </submittedName>
</protein>
<keyword evidence="2" id="KW-1185">Reference proteome</keyword>
<sequence length="63" mass="7464">MVEYLIRSEFEDCKTLGGSWDFNFVLRSEDRIGGNPVSWSEVTDFSILYRQLWFDGNDTYKTE</sequence>
<evidence type="ECO:0000313" key="2">
    <source>
        <dbReference type="Proteomes" id="UP000823775"/>
    </source>
</evidence>
<feature type="non-terminal residue" evidence="1">
    <location>
        <position position="63"/>
    </location>
</feature>
<accession>A0ABS8UZ11</accession>
<evidence type="ECO:0000313" key="1">
    <source>
        <dbReference type="EMBL" id="MCD9639075.1"/>
    </source>
</evidence>
<comment type="caution">
    <text evidence="1">The sequence shown here is derived from an EMBL/GenBank/DDBJ whole genome shotgun (WGS) entry which is preliminary data.</text>
</comment>